<dbReference type="KEGG" id="cam:101498706"/>
<evidence type="ECO:0000313" key="12">
    <source>
        <dbReference type="RefSeq" id="XP_004513892.1"/>
    </source>
</evidence>
<gene>
    <name evidence="12" type="primary">LOC101498706</name>
</gene>
<dbReference type="Gene3D" id="2.40.70.10">
    <property type="entry name" value="Acid Proteases"/>
    <property type="match status" value="2"/>
</dbReference>
<protein>
    <submittedName>
        <fullName evidence="12">Aspartyl protease family protein At5g10770-like</fullName>
    </submittedName>
</protein>
<accession>A0A1S2Z2K4</accession>
<evidence type="ECO:0000313" key="11">
    <source>
        <dbReference type="Proteomes" id="UP000087171"/>
    </source>
</evidence>
<dbReference type="SUPFAM" id="SSF50630">
    <property type="entry name" value="Acid proteases"/>
    <property type="match status" value="1"/>
</dbReference>
<keyword evidence="9" id="KW-1133">Transmembrane helix</keyword>
<dbReference type="OrthoDB" id="2747330at2759"/>
<evidence type="ECO:0000256" key="9">
    <source>
        <dbReference type="SAM" id="Phobius"/>
    </source>
</evidence>
<dbReference type="InterPro" id="IPR032861">
    <property type="entry name" value="TAXi_N"/>
</dbReference>
<comment type="similarity">
    <text evidence="1 8">Belongs to the peptidase A1 family.</text>
</comment>
<dbReference type="InterPro" id="IPR032799">
    <property type="entry name" value="TAXi_C"/>
</dbReference>
<dbReference type="InterPro" id="IPR033121">
    <property type="entry name" value="PEPTIDASE_A1"/>
</dbReference>
<evidence type="ECO:0000256" key="6">
    <source>
        <dbReference type="ARBA" id="ARBA00023157"/>
    </source>
</evidence>
<dbReference type="RefSeq" id="XP_004513892.1">
    <property type="nucleotide sequence ID" value="XM_004513835.1"/>
</dbReference>
<evidence type="ECO:0000256" key="1">
    <source>
        <dbReference type="ARBA" id="ARBA00007447"/>
    </source>
</evidence>
<dbReference type="InterPro" id="IPR021109">
    <property type="entry name" value="Peptidase_aspartic_dom_sf"/>
</dbReference>
<dbReference type="PaxDb" id="3827-XP_004513892.1"/>
<dbReference type="PRINTS" id="PR00792">
    <property type="entry name" value="PEPSIN"/>
</dbReference>
<keyword evidence="4 8" id="KW-0064">Aspartyl protease</keyword>
<organism evidence="11 12">
    <name type="scientific">Cicer arietinum</name>
    <name type="common">Chickpea</name>
    <name type="synonym">Garbanzo</name>
    <dbReference type="NCBI Taxonomy" id="3827"/>
    <lineage>
        <taxon>Eukaryota</taxon>
        <taxon>Viridiplantae</taxon>
        <taxon>Streptophyta</taxon>
        <taxon>Embryophyta</taxon>
        <taxon>Tracheophyta</taxon>
        <taxon>Spermatophyta</taxon>
        <taxon>Magnoliopsida</taxon>
        <taxon>eudicotyledons</taxon>
        <taxon>Gunneridae</taxon>
        <taxon>Pentapetalae</taxon>
        <taxon>rosids</taxon>
        <taxon>fabids</taxon>
        <taxon>Fabales</taxon>
        <taxon>Fabaceae</taxon>
        <taxon>Papilionoideae</taxon>
        <taxon>50 kb inversion clade</taxon>
        <taxon>NPAAA clade</taxon>
        <taxon>Hologalegina</taxon>
        <taxon>IRL clade</taxon>
        <taxon>Cicereae</taxon>
        <taxon>Cicer</taxon>
    </lineage>
</organism>
<dbReference type="GO" id="GO:0004190">
    <property type="term" value="F:aspartic-type endopeptidase activity"/>
    <property type="evidence" value="ECO:0007669"/>
    <property type="project" value="UniProtKB-KW"/>
</dbReference>
<dbReference type="Pfam" id="PF14541">
    <property type="entry name" value="TAXi_C"/>
    <property type="match status" value="1"/>
</dbReference>
<evidence type="ECO:0000256" key="4">
    <source>
        <dbReference type="ARBA" id="ARBA00022750"/>
    </source>
</evidence>
<feature type="active site" evidence="7">
    <location>
        <position position="372"/>
    </location>
</feature>
<keyword evidence="5 8" id="KW-0378">Hydrolase</keyword>
<dbReference type="PROSITE" id="PS00141">
    <property type="entry name" value="ASP_PROTEASE"/>
    <property type="match status" value="1"/>
</dbReference>
<evidence type="ECO:0000256" key="8">
    <source>
        <dbReference type="RuleBase" id="RU000454"/>
    </source>
</evidence>
<dbReference type="AlphaFoldDB" id="A0A1S2Z2K4"/>
<feature type="domain" description="Peptidase A1" evidence="10">
    <location>
        <begin position="152"/>
        <end position="489"/>
    </location>
</feature>
<sequence>MEFVYKPLQGQKFGIGSYTIPFQMSPFLFVSLAILFFLCFLENNFAIQTHHDVHQYTHLVHINSLLPSSSCSSSNKGPKNKASLNVVHKHGPCSQLNNGKTKILPTHNDILNIDKERVNYIHNKISKKKNMEELDSSNLPAKSGSLIGSGNYFVVVGLGSPKRDLSLIFDTGSDLTWTQCQPCARSCYKQQDEIYDPSKSTSYQNITCTTSECTQLSTATGNEPGCAKLTNACIYGIQYGDQSFSVGYFGRERLTVTAKDSVDGFLFGCGQNNQGLFGGSAGLLGLGRHPISFVQQTSLKYHKTFSYCLPSTSSAIGHLTFGATSNNYVKYTPFSTTGSNSFYGLDIVGITVAGTKLPISSSIFSTGGAIIDSGTVITRLPPTAYSVLRDAFKKGMLKYPPASALSLLDTCYDLSGSKVVSVPKISFTFGGDVTVDLAASGILYVASVKQVCLAFAANGDDSDLTIFGNVQQRTLEVVYDVGGGKIGFGYGGCK</sequence>
<feature type="transmembrane region" description="Helical" evidence="9">
    <location>
        <begin position="20"/>
        <end position="41"/>
    </location>
</feature>
<evidence type="ECO:0000256" key="7">
    <source>
        <dbReference type="PIRSR" id="PIRSR601461-1"/>
    </source>
</evidence>
<dbReference type="FunFam" id="2.40.70.10:FF:000021">
    <property type="entry name" value="Aspartyl protease AED1"/>
    <property type="match status" value="1"/>
</dbReference>
<dbReference type="Proteomes" id="UP000087171">
    <property type="component" value="Unplaced"/>
</dbReference>
<dbReference type="InterPro" id="IPR001969">
    <property type="entry name" value="Aspartic_peptidase_AS"/>
</dbReference>
<dbReference type="FunFam" id="2.40.70.10:FF:000013">
    <property type="entry name" value="Aspartyl protease AED1"/>
    <property type="match status" value="1"/>
</dbReference>
<dbReference type="PANTHER" id="PTHR13683">
    <property type="entry name" value="ASPARTYL PROTEASES"/>
    <property type="match status" value="1"/>
</dbReference>
<proteinExistence type="inferred from homology"/>
<dbReference type="eggNOG" id="KOG1339">
    <property type="taxonomic scope" value="Eukaryota"/>
</dbReference>
<keyword evidence="9" id="KW-0472">Membrane</keyword>
<dbReference type="Pfam" id="PF14543">
    <property type="entry name" value="TAXi_N"/>
    <property type="match status" value="1"/>
</dbReference>
<dbReference type="InterPro" id="IPR001461">
    <property type="entry name" value="Aspartic_peptidase_A1"/>
</dbReference>
<keyword evidence="2 8" id="KW-0645">Protease</keyword>
<dbReference type="PANTHER" id="PTHR13683:SF750">
    <property type="entry name" value="ASPARTYL PROTEASE AED1"/>
    <property type="match status" value="1"/>
</dbReference>
<evidence type="ECO:0000256" key="3">
    <source>
        <dbReference type="ARBA" id="ARBA00022729"/>
    </source>
</evidence>
<evidence type="ECO:0000256" key="2">
    <source>
        <dbReference type="ARBA" id="ARBA00022670"/>
    </source>
</evidence>
<name>A0A1S2Z2K4_CICAR</name>
<keyword evidence="6" id="KW-1015">Disulfide bond</keyword>
<reference evidence="12" key="1">
    <citation type="submission" date="2025-08" db="UniProtKB">
        <authorList>
            <consortium name="RefSeq"/>
        </authorList>
    </citation>
    <scope>IDENTIFICATION</scope>
    <source>
        <tissue evidence="12">Etiolated seedlings</tissue>
    </source>
</reference>
<keyword evidence="9" id="KW-0812">Transmembrane</keyword>
<evidence type="ECO:0000256" key="5">
    <source>
        <dbReference type="ARBA" id="ARBA00022801"/>
    </source>
</evidence>
<dbReference type="PROSITE" id="PS51767">
    <property type="entry name" value="PEPTIDASE_A1"/>
    <property type="match status" value="1"/>
</dbReference>
<feature type="active site" evidence="7">
    <location>
        <position position="170"/>
    </location>
</feature>
<keyword evidence="3" id="KW-0732">Signal</keyword>
<dbReference type="GO" id="GO:0006508">
    <property type="term" value="P:proteolysis"/>
    <property type="evidence" value="ECO:0007669"/>
    <property type="project" value="UniProtKB-KW"/>
</dbReference>
<dbReference type="GeneID" id="101498706"/>
<keyword evidence="11" id="KW-1185">Reference proteome</keyword>
<evidence type="ECO:0000259" key="10">
    <source>
        <dbReference type="PROSITE" id="PS51767"/>
    </source>
</evidence>